<evidence type="ECO:0000256" key="1">
    <source>
        <dbReference type="ARBA" id="ARBA00022729"/>
    </source>
</evidence>
<dbReference type="GeneID" id="77321211"/>
<organism evidence="2 3">
    <name type="scientific">Verminephrobacter aporrectodeae subsp. tuberculatae</name>
    <dbReference type="NCBI Taxonomy" id="1110392"/>
    <lineage>
        <taxon>Bacteria</taxon>
        <taxon>Pseudomonadati</taxon>
        <taxon>Pseudomonadota</taxon>
        <taxon>Betaproteobacteria</taxon>
        <taxon>Burkholderiales</taxon>
        <taxon>Comamonadaceae</taxon>
        <taxon>Verminephrobacter</taxon>
    </lineage>
</organism>
<keyword evidence="3" id="KW-1185">Reference proteome</keyword>
<sequence length="212" mass="22709">MKRRDVLRAGLAAFSGGLASAGGPARAQAVPDELAEIDRRLENPAVLRGEFEQTKSIQGFKRPLVSRGSFVMARGRGVQWITAQPFASTLVVTRERLLTLGEAGVSQQIDARQEPGLRALNEMLMALLAGDVQALAARFTAQVTLQGAHGWRLALTPRDAALAGFISRIELEGARHVNAVRLHETSGDASHIRFLNPAASALSPAEAERFGP</sequence>
<protein>
    <submittedName>
        <fullName evidence="2">Outer membrane lipoprotein carrier protein LolA</fullName>
    </submittedName>
</protein>
<keyword evidence="1" id="KW-0732">Signal</keyword>
<dbReference type="Pfam" id="PF03548">
    <property type="entry name" value="LolA"/>
    <property type="match status" value="1"/>
</dbReference>
<reference evidence="3" key="1">
    <citation type="submission" date="2023-07" db="EMBL/GenBank/DDBJ databases">
        <title>Verminephrobacter genomes.</title>
        <authorList>
            <person name="Lund M.B."/>
        </authorList>
    </citation>
    <scope>NUCLEOTIDE SEQUENCE [LARGE SCALE GENOMIC DNA]</scope>
    <source>
        <strain evidence="3">AtM5-05</strain>
    </source>
</reference>
<dbReference type="Gene3D" id="2.50.20.10">
    <property type="entry name" value="Lipoprotein localisation LolA/LolB/LppX"/>
    <property type="match status" value="1"/>
</dbReference>
<keyword evidence="2" id="KW-0449">Lipoprotein</keyword>
<comment type="caution">
    <text evidence="2">The sequence shown here is derived from an EMBL/GenBank/DDBJ whole genome shotgun (WGS) entry which is preliminary data.</text>
</comment>
<dbReference type="InterPro" id="IPR004564">
    <property type="entry name" value="OM_lipoprot_carrier_LolA-like"/>
</dbReference>
<dbReference type="SUPFAM" id="SSF89392">
    <property type="entry name" value="Prokaryotic lipoproteins and lipoprotein localization factors"/>
    <property type="match status" value="1"/>
</dbReference>
<dbReference type="Proteomes" id="UP001208935">
    <property type="component" value="Unassembled WGS sequence"/>
</dbReference>
<gene>
    <name evidence="2" type="ORF">D5039_07430</name>
</gene>
<evidence type="ECO:0000313" key="3">
    <source>
        <dbReference type="Proteomes" id="UP001208935"/>
    </source>
</evidence>
<accession>A0ABT3KRP5</accession>
<evidence type="ECO:0000313" key="2">
    <source>
        <dbReference type="EMBL" id="MCW5320999.1"/>
    </source>
</evidence>
<dbReference type="InterPro" id="IPR029046">
    <property type="entry name" value="LolA/LolB/LppX"/>
</dbReference>
<name>A0ABT3KRP5_9BURK</name>
<dbReference type="CDD" id="cd16325">
    <property type="entry name" value="LolA"/>
    <property type="match status" value="1"/>
</dbReference>
<dbReference type="RefSeq" id="WP_265281620.1">
    <property type="nucleotide sequence ID" value="NZ_QZCW01000001.1"/>
</dbReference>
<proteinExistence type="predicted"/>
<dbReference type="EMBL" id="QZCW01000001">
    <property type="protein sequence ID" value="MCW5320999.1"/>
    <property type="molecule type" value="Genomic_DNA"/>
</dbReference>